<name>A0A0A9A6F2_ARUDO</name>
<organism evidence="2">
    <name type="scientific">Arundo donax</name>
    <name type="common">Giant reed</name>
    <name type="synonym">Donax arundinaceus</name>
    <dbReference type="NCBI Taxonomy" id="35708"/>
    <lineage>
        <taxon>Eukaryota</taxon>
        <taxon>Viridiplantae</taxon>
        <taxon>Streptophyta</taxon>
        <taxon>Embryophyta</taxon>
        <taxon>Tracheophyta</taxon>
        <taxon>Spermatophyta</taxon>
        <taxon>Magnoliopsida</taxon>
        <taxon>Liliopsida</taxon>
        <taxon>Poales</taxon>
        <taxon>Poaceae</taxon>
        <taxon>PACMAD clade</taxon>
        <taxon>Arundinoideae</taxon>
        <taxon>Arundineae</taxon>
        <taxon>Arundo</taxon>
    </lineage>
</organism>
<dbReference type="EMBL" id="GBRH01253320">
    <property type="protein sequence ID" value="JAD44575.1"/>
    <property type="molecule type" value="Transcribed_RNA"/>
</dbReference>
<feature type="compositionally biased region" description="Low complexity" evidence="1">
    <location>
        <begin position="69"/>
        <end position="99"/>
    </location>
</feature>
<evidence type="ECO:0000256" key="1">
    <source>
        <dbReference type="SAM" id="MobiDB-lite"/>
    </source>
</evidence>
<feature type="compositionally biased region" description="Low complexity" evidence="1">
    <location>
        <begin position="41"/>
        <end position="54"/>
    </location>
</feature>
<feature type="compositionally biased region" description="Basic residues" evidence="1">
    <location>
        <begin position="144"/>
        <end position="154"/>
    </location>
</feature>
<evidence type="ECO:0000313" key="2">
    <source>
        <dbReference type="EMBL" id="JAD44575.1"/>
    </source>
</evidence>
<proteinExistence type="predicted"/>
<feature type="compositionally biased region" description="Polar residues" evidence="1">
    <location>
        <begin position="1"/>
        <end position="12"/>
    </location>
</feature>
<accession>A0A0A9A6F2</accession>
<protein>
    <submittedName>
        <fullName evidence="2">Uncharacterized protein</fullName>
    </submittedName>
</protein>
<sequence length="154" mass="16164">MKLTASFSSCSELVSGMPRRAPSTASPNSCSSRPRTPPPAGRGARYGRAAMPAGTRNAAAPTGGRGAVAPAGDRGATAPARGARPTRVRWPAPAARPARTPWPRPAPSSSSSPNAHGQRLRGAPLHSRVRRQDPPQTESAQGRLCRRRPPWPRS</sequence>
<reference evidence="2" key="1">
    <citation type="submission" date="2014-09" db="EMBL/GenBank/DDBJ databases">
        <authorList>
            <person name="Magalhaes I.L.F."/>
            <person name="Oliveira U."/>
            <person name="Santos F.R."/>
            <person name="Vidigal T.H.D.A."/>
            <person name="Brescovit A.D."/>
            <person name="Santos A.J."/>
        </authorList>
    </citation>
    <scope>NUCLEOTIDE SEQUENCE</scope>
    <source>
        <tissue evidence="2">Shoot tissue taken approximately 20 cm above the soil surface</tissue>
    </source>
</reference>
<feature type="compositionally biased region" description="Polar residues" evidence="1">
    <location>
        <begin position="23"/>
        <end position="32"/>
    </location>
</feature>
<dbReference type="AlphaFoldDB" id="A0A0A9A6F2"/>
<reference evidence="2" key="2">
    <citation type="journal article" date="2015" name="Data Brief">
        <title>Shoot transcriptome of the giant reed, Arundo donax.</title>
        <authorList>
            <person name="Barrero R.A."/>
            <person name="Guerrero F.D."/>
            <person name="Moolhuijzen P."/>
            <person name="Goolsby J.A."/>
            <person name="Tidwell J."/>
            <person name="Bellgard S.E."/>
            <person name="Bellgard M.I."/>
        </authorList>
    </citation>
    <scope>NUCLEOTIDE SEQUENCE</scope>
    <source>
        <tissue evidence="2">Shoot tissue taken approximately 20 cm above the soil surface</tissue>
    </source>
</reference>
<feature type="region of interest" description="Disordered" evidence="1">
    <location>
        <begin position="1"/>
        <end position="154"/>
    </location>
</feature>